<dbReference type="InterPro" id="IPR010290">
    <property type="entry name" value="TM_effector"/>
</dbReference>
<proteinExistence type="predicted"/>
<evidence type="ECO:0000256" key="6">
    <source>
        <dbReference type="ARBA" id="ARBA00023136"/>
    </source>
</evidence>
<dbReference type="EMBL" id="JACHCB010000011">
    <property type="protein sequence ID" value="MBB6111230.1"/>
    <property type="molecule type" value="Genomic_DNA"/>
</dbReference>
<dbReference type="Pfam" id="PF05977">
    <property type="entry name" value="MFS_3"/>
    <property type="match status" value="1"/>
</dbReference>
<dbReference type="Proteomes" id="UP000548326">
    <property type="component" value="Unassembled WGS sequence"/>
</dbReference>
<dbReference type="InterPro" id="IPR036259">
    <property type="entry name" value="MFS_trans_sf"/>
</dbReference>
<keyword evidence="5 7" id="KW-1133">Transmembrane helix</keyword>
<reference evidence="11 12" key="1">
    <citation type="submission" date="2020-08" db="EMBL/GenBank/DDBJ databases">
        <title>Genomic Encyclopedia of Type Strains, Phase IV (KMG-V): Genome sequencing to study the core and pangenomes of soil and plant-associated prokaryotes.</title>
        <authorList>
            <person name="Whitman W."/>
        </authorList>
    </citation>
    <scope>NUCLEOTIDE SEQUENCE [LARGE SCALE GENOMIC DNA]</scope>
    <source>
        <strain evidence="9 11">ANJLi2</strain>
        <strain evidence="10 12">MP601</strain>
    </source>
</reference>
<dbReference type="PROSITE" id="PS50850">
    <property type="entry name" value="MFS"/>
    <property type="match status" value="1"/>
</dbReference>
<gene>
    <name evidence="10" type="ORF">HDF22_003648</name>
    <name evidence="9" type="ORF">HDF23_003998</name>
</gene>
<name>A0A1N7DC93_9SPHI</name>
<dbReference type="PANTHER" id="PTHR23513">
    <property type="entry name" value="INTEGRAL MEMBRANE EFFLUX PROTEIN-RELATED"/>
    <property type="match status" value="1"/>
</dbReference>
<evidence type="ECO:0000313" key="10">
    <source>
        <dbReference type="EMBL" id="MBB6129517.1"/>
    </source>
</evidence>
<dbReference type="AlphaFoldDB" id="A0A1N7DC93"/>
<evidence type="ECO:0000313" key="12">
    <source>
        <dbReference type="Proteomes" id="UP000548326"/>
    </source>
</evidence>
<feature type="transmembrane region" description="Helical" evidence="7">
    <location>
        <begin position="281"/>
        <end position="299"/>
    </location>
</feature>
<evidence type="ECO:0000256" key="7">
    <source>
        <dbReference type="SAM" id="Phobius"/>
    </source>
</evidence>
<feature type="transmembrane region" description="Helical" evidence="7">
    <location>
        <begin position="27"/>
        <end position="49"/>
    </location>
</feature>
<feature type="transmembrane region" description="Helical" evidence="7">
    <location>
        <begin position="311"/>
        <end position="339"/>
    </location>
</feature>
<dbReference type="PANTHER" id="PTHR23513:SF9">
    <property type="entry name" value="ENTEROBACTIN EXPORTER ENTS"/>
    <property type="match status" value="1"/>
</dbReference>
<dbReference type="GO" id="GO:0022857">
    <property type="term" value="F:transmembrane transporter activity"/>
    <property type="evidence" value="ECO:0007669"/>
    <property type="project" value="InterPro"/>
</dbReference>
<dbReference type="CDD" id="cd06173">
    <property type="entry name" value="MFS_MefA_like"/>
    <property type="match status" value="1"/>
</dbReference>
<protein>
    <submittedName>
        <fullName evidence="10">MFS family permease</fullName>
    </submittedName>
</protein>
<keyword evidence="4 7" id="KW-0812">Transmembrane</keyword>
<dbReference type="SUPFAM" id="SSF103473">
    <property type="entry name" value="MFS general substrate transporter"/>
    <property type="match status" value="1"/>
</dbReference>
<evidence type="ECO:0000313" key="11">
    <source>
        <dbReference type="Proteomes" id="UP000541583"/>
    </source>
</evidence>
<evidence type="ECO:0000256" key="2">
    <source>
        <dbReference type="ARBA" id="ARBA00022448"/>
    </source>
</evidence>
<organism evidence="10 12">
    <name type="scientific">Mucilaginibacter lappiensis</name>
    <dbReference type="NCBI Taxonomy" id="354630"/>
    <lineage>
        <taxon>Bacteria</taxon>
        <taxon>Pseudomonadati</taxon>
        <taxon>Bacteroidota</taxon>
        <taxon>Sphingobacteriia</taxon>
        <taxon>Sphingobacteriales</taxon>
        <taxon>Sphingobacteriaceae</taxon>
        <taxon>Mucilaginibacter</taxon>
    </lineage>
</organism>
<dbReference type="STRING" id="354630.SAMN05421821_11140"/>
<evidence type="ECO:0000256" key="5">
    <source>
        <dbReference type="ARBA" id="ARBA00022989"/>
    </source>
</evidence>
<keyword evidence="11" id="KW-1185">Reference proteome</keyword>
<evidence type="ECO:0000259" key="8">
    <source>
        <dbReference type="PROSITE" id="PS50850"/>
    </source>
</evidence>
<keyword evidence="3" id="KW-1003">Cell membrane</keyword>
<accession>A0A1N7DC93</accession>
<dbReference type="RefSeq" id="WP_076375458.1">
    <property type="nucleotide sequence ID" value="NZ_FTMG01000011.1"/>
</dbReference>
<feature type="domain" description="Major facilitator superfamily (MFS) profile" evidence="8">
    <location>
        <begin position="1"/>
        <end position="220"/>
    </location>
</feature>
<feature type="transmembrane region" description="Helical" evidence="7">
    <location>
        <begin position="190"/>
        <end position="215"/>
    </location>
</feature>
<feature type="transmembrane region" description="Helical" evidence="7">
    <location>
        <begin position="251"/>
        <end position="269"/>
    </location>
</feature>
<dbReference type="Gene3D" id="1.20.1250.20">
    <property type="entry name" value="MFS general substrate transporter like domains"/>
    <property type="match status" value="1"/>
</dbReference>
<evidence type="ECO:0000256" key="3">
    <source>
        <dbReference type="ARBA" id="ARBA00022475"/>
    </source>
</evidence>
<dbReference type="GO" id="GO:0005886">
    <property type="term" value="C:plasma membrane"/>
    <property type="evidence" value="ECO:0007669"/>
    <property type="project" value="UniProtKB-SubCell"/>
</dbReference>
<dbReference type="InterPro" id="IPR020846">
    <property type="entry name" value="MFS_dom"/>
</dbReference>
<feature type="transmembrane region" description="Helical" evidence="7">
    <location>
        <begin position="119"/>
        <end position="146"/>
    </location>
</feature>
<feature type="transmembrane region" description="Helical" evidence="7">
    <location>
        <begin position="88"/>
        <end position="107"/>
    </location>
</feature>
<comment type="caution">
    <text evidence="10">The sequence shown here is derived from an EMBL/GenBank/DDBJ whole genome shotgun (WGS) entry which is preliminary data.</text>
</comment>
<dbReference type="Proteomes" id="UP000541583">
    <property type="component" value="Unassembled WGS sequence"/>
</dbReference>
<keyword evidence="2" id="KW-0813">Transport</keyword>
<feature type="transmembrane region" description="Helical" evidence="7">
    <location>
        <begin position="393"/>
        <end position="416"/>
    </location>
</feature>
<dbReference type="EMBL" id="JACHCA010000010">
    <property type="protein sequence ID" value="MBB6129517.1"/>
    <property type="molecule type" value="Genomic_DNA"/>
</dbReference>
<evidence type="ECO:0000256" key="1">
    <source>
        <dbReference type="ARBA" id="ARBA00004651"/>
    </source>
</evidence>
<evidence type="ECO:0000313" key="9">
    <source>
        <dbReference type="EMBL" id="MBB6111230.1"/>
    </source>
</evidence>
<sequence length="440" mass="47942">MAEEGDSKPQKVDSFAALRYKDFRSYVGMRFCFTFAYQMQAVIIGFYIYQVTKSVFALGLVGLCEAIPAIGIALYGGYIADKSEKRKMLLIIFAMVILTSSVMFTVTLNSMSGIIHKDWIVPIIFTMIFCNGIARAFYGPATFTVYAHSIPKEVYPNGSTWSSSSWQVASIVGPAAGGLIYGYAGKIMPGLSGITATFSVIIFFLLISLVLVFFLRKYPPVFVPKESIWKSLSEGIHFVFHNKMMIGAMSLDLFSVFFGGAVALLPVFANEILKVGAEGLGIMRATASLGAVLTMLVMTRFSPMGKPWRNLLIAVTGFGLSIICFGLSRSFYLSLFFIFTEGAFDSISVIIRGTIMQLLTPDHMRGRVSAVNQMFIGSSNEIGAFESGTAARLLGTVPAVIFGGSMTMLIVGITYLKTKKLIPLSLNQIQPPVAEVKSVV</sequence>
<feature type="transmembrane region" description="Helical" evidence="7">
    <location>
        <begin position="55"/>
        <end position="76"/>
    </location>
</feature>
<evidence type="ECO:0000256" key="4">
    <source>
        <dbReference type="ARBA" id="ARBA00022692"/>
    </source>
</evidence>
<keyword evidence="6 7" id="KW-0472">Membrane</keyword>
<comment type="subcellular location">
    <subcellularLocation>
        <location evidence="1">Cell membrane</location>
        <topology evidence="1">Multi-pass membrane protein</topology>
    </subcellularLocation>
</comment>